<dbReference type="GO" id="GO:0006364">
    <property type="term" value="P:rRNA processing"/>
    <property type="evidence" value="ECO:0007669"/>
    <property type="project" value="UniProtKB-UniRule"/>
</dbReference>
<keyword evidence="1 5" id="KW-0963">Cytoplasm</keyword>
<dbReference type="Proteomes" id="UP000295341">
    <property type="component" value="Unassembled WGS sequence"/>
</dbReference>
<comment type="subcellular location">
    <subcellularLocation>
        <location evidence="5">Cytoplasm</location>
    </subcellularLocation>
</comment>
<dbReference type="GO" id="GO:0043022">
    <property type="term" value="F:ribosome binding"/>
    <property type="evidence" value="ECO:0007669"/>
    <property type="project" value="InterPro"/>
</dbReference>
<keyword evidence="2 5" id="KW-0690">Ribosome biogenesis</keyword>
<dbReference type="InterPro" id="IPR002676">
    <property type="entry name" value="RimM_N"/>
</dbReference>
<evidence type="ECO:0000259" key="7">
    <source>
        <dbReference type="Pfam" id="PF24986"/>
    </source>
</evidence>
<evidence type="ECO:0000259" key="6">
    <source>
        <dbReference type="Pfam" id="PF01782"/>
    </source>
</evidence>
<feature type="domain" description="Ribosome maturation factor RimM PRC barrel" evidence="7">
    <location>
        <begin position="103"/>
        <end position="170"/>
    </location>
</feature>
<dbReference type="AlphaFoldDB" id="A0A4R7PBV8"/>
<evidence type="ECO:0000313" key="9">
    <source>
        <dbReference type="Proteomes" id="UP000295341"/>
    </source>
</evidence>
<protein>
    <recommendedName>
        <fullName evidence="5">Ribosome maturation factor RimM</fullName>
    </recommendedName>
</protein>
<comment type="function">
    <text evidence="5">An accessory protein needed during the final step in the assembly of 30S ribosomal subunit, possibly for assembly of the head region. Essential for efficient processing of 16S rRNA. May be needed both before and after RbfA during the maturation of 16S rRNA. It has affinity for free ribosomal 30S subunits but not for 70S ribosomes.</text>
</comment>
<dbReference type="EMBL" id="SOBT01000008">
    <property type="protein sequence ID" value="TDU31099.1"/>
    <property type="molecule type" value="Genomic_DNA"/>
</dbReference>
<evidence type="ECO:0000256" key="2">
    <source>
        <dbReference type="ARBA" id="ARBA00022517"/>
    </source>
</evidence>
<dbReference type="InterPro" id="IPR036976">
    <property type="entry name" value="RimM_N_sf"/>
</dbReference>
<evidence type="ECO:0000256" key="4">
    <source>
        <dbReference type="ARBA" id="ARBA00023186"/>
    </source>
</evidence>
<comment type="caution">
    <text evidence="8">The sequence shown here is derived from an EMBL/GenBank/DDBJ whole genome shotgun (WGS) entry which is preliminary data.</text>
</comment>
<dbReference type="InterPro" id="IPR011033">
    <property type="entry name" value="PRC_barrel-like_sf"/>
</dbReference>
<dbReference type="NCBIfam" id="TIGR02273">
    <property type="entry name" value="16S_RimM"/>
    <property type="match status" value="1"/>
</dbReference>
<dbReference type="Pfam" id="PF24986">
    <property type="entry name" value="PRC_RimM"/>
    <property type="match status" value="1"/>
</dbReference>
<sequence>MSRRLTLGRVAGVYGVKGWVKLRSFTRPIDNLLDFREFWFAKGEGYAGRLAEGKLHGDGIVARLSGPDGKLIEDRDMAAALIGTEIQVERSQMPRLEQGEYYWFDLVGLEVRNLEGVVLGKVDEVTSNGAQDVLVVLDGETERLIPFVHGPIIQSVSTGDGVIVADWQPDY</sequence>
<dbReference type="HAMAP" id="MF_00014">
    <property type="entry name" value="Ribosome_mat_RimM"/>
    <property type="match status" value="1"/>
</dbReference>
<dbReference type="GO" id="GO:0005840">
    <property type="term" value="C:ribosome"/>
    <property type="evidence" value="ECO:0007669"/>
    <property type="project" value="InterPro"/>
</dbReference>
<dbReference type="RefSeq" id="WP_133879715.1">
    <property type="nucleotide sequence ID" value="NZ_MWIN01000022.1"/>
</dbReference>
<dbReference type="Gene3D" id="2.40.30.60">
    <property type="entry name" value="RimM"/>
    <property type="match status" value="1"/>
</dbReference>
<dbReference type="SUPFAM" id="SSF50447">
    <property type="entry name" value="Translation proteins"/>
    <property type="match status" value="1"/>
</dbReference>
<dbReference type="InterPro" id="IPR056792">
    <property type="entry name" value="PRC_RimM"/>
</dbReference>
<organism evidence="8 9">
    <name type="scientific">Panacagrimonas perspica</name>
    <dbReference type="NCBI Taxonomy" id="381431"/>
    <lineage>
        <taxon>Bacteria</taxon>
        <taxon>Pseudomonadati</taxon>
        <taxon>Pseudomonadota</taxon>
        <taxon>Gammaproteobacteria</taxon>
        <taxon>Nevskiales</taxon>
        <taxon>Nevskiaceae</taxon>
        <taxon>Panacagrimonas</taxon>
    </lineage>
</organism>
<comment type="subunit">
    <text evidence="5">Binds ribosomal protein uS19.</text>
</comment>
<dbReference type="Gene3D" id="2.30.30.240">
    <property type="entry name" value="PRC-barrel domain"/>
    <property type="match status" value="1"/>
</dbReference>
<comment type="domain">
    <text evidence="5">The PRC barrel domain binds ribosomal protein uS19.</text>
</comment>
<dbReference type="SUPFAM" id="SSF50346">
    <property type="entry name" value="PRC-barrel domain"/>
    <property type="match status" value="1"/>
</dbReference>
<evidence type="ECO:0000313" key="8">
    <source>
        <dbReference type="EMBL" id="TDU31099.1"/>
    </source>
</evidence>
<comment type="similarity">
    <text evidence="5">Belongs to the RimM family.</text>
</comment>
<keyword evidence="9" id="KW-1185">Reference proteome</keyword>
<evidence type="ECO:0000256" key="5">
    <source>
        <dbReference type="HAMAP-Rule" id="MF_00014"/>
    </source>
</evidence>
<reference evidence="8 9" key="1">
    <citation type="submission" date="2019-03" db="EMBL/GenBank/DDBJ databases">
        <title>Genomic Encyclopedia of Type Strains, Phase IV (KMG-IV): sequencing the most valuable type-strain genomes for metagenomic binning, comparative biology and taxonomic classification.</title>
        <authorList>
            <person name="Goeker M."/>
        </authorList>
    </citation>
    <scope>NUCLEOTIDE SEQUENCE [LARGE SCALE GENOMIC DNA]</scope>
    <source>
        <strain evidence="8 9">DSM 26377</strain>
    </source>
</reference>
<dbReference type="InterPro" id="IPR009000">
    <property type="entry name" value="Transl_B-barrel_sf"/>
</dbReference>
<feature type="domain" description="RimM N-terminal" evidence="6">
    <location>
        <begin position="7"/>
        <end position="92"/>
    </location>
</feature>
<dbReference type="PANTHER" id="PTHR33692">
    <property type="entry name" value="RIBOSOME MATURATION FACTOR RIMM"/>
    <property type="match status" value="1"/>
</dbReference>
<dbReference type="Pfam" id="PF01782">
    <property type="entry name" value="RimM"/>
    <property type="match status" value="1"/>
</dbReference>
<evidence type="ECO:0000256" key="1">
    <source>
        <dbReference type="ARBA" id="ARBA00022490"/>
    </source>
</evidence>
<dbReference type="GO" id="GO:0042274">
    <property type="term" value="P:ribosomal small subunit biogenesis"/>
    <property type="evidence" value="ECO:0007669"/>
    <property type="project" value="UniProtKB-UniRule"/>
</dbReference>
<dbReference type="InterPro" id="IPR011961">
    <property type="entry name" value="RimM"/>
</dbReference>
<dbReference type="OrthoDB" id="9783509at2"/>
<accession>A0A4R7PBV8</accession>
<dbReference type="GO" id="GO:0005737">
    <property type="term" value="C:cytoplasm"/>
    <property type="evidence" value="ECO:0007669"/>
    <property type="project" value="UniProtKB-SubCell"/>
</dbReference>
<keyword evidence="4 5" id="KW-0143">Chaperone</keyword>
<dbReference type="PANTHER" id="PTHR33692:SF1">
    <property type="entry name" value="RIBOSOME MATURATION FACTOR RIMM"/>
    <property type="match status" value="1"/>
</dbReference>
<name>A0A4R7PBV8_9GAMM</name>
<keyword evidence="3 5" id="KW-0698">rRNA processing</keyword>
<gene>
    <name evidence="5" type="primary">rimM</name>
    <name evidence="8" type="ORF">DFR24_0458</name>
</gene>
<evidence type="ECO:0000256" key="3">
    <source>
        <dbReference type="ARBA" id="ARBA00022552"/>
    </source>
</evidence>
<proteinExistence type="inferred from homology"/>